<dbReference type="InterPro" id="IPR040521">
    <property type="entry name" value="KDZ"/>
</dbReference>
<accession>A0A9P6NWC9</accession>
<evidence type="ECO:0000313" key="2">
    <source>
        <dbReference type="Proteomes" id="UP000886653"/>
    </source>
</evidence>
<proteinExistence type="predicted"/>
<dbReference type="PANTHER" id="PTHR33096">
    <property type="entry name" value="CXC2 DOMAIN-CONTAINING PROTEIN"/>
    <property type="match status" value="1"/>
</dbReference>
<reference evidence="1" key="1">
    <citation type="submission" date="2013-11" db="EMBL/GenBank/DDBJ databases">
        <title>Genome sequence of the fusiform rust pathogen reveals effectors for host alternation and coevolution with pine.</title>
        <authorList>
            <consortium name="DOE Joint Genome Institute"/>
            <person name="Smith K."/>
            <person name="Pendleton A."/>
            <person name="Kubisiak T."/>
            <person name="Anderson C."/>
            <person name="Salamov A."/>
            <person name="Aerts A."/>
            <person name="Riley R."/>
            <person name="Clum A."/>
            <person name="Lindquist E."/>
            <person name="Ence D."/>
            <person name="Campbell M."/>
            <person name="Kronenberg Z."/>
            <person name="Feau N."/>
            <person name="Dhillon B."/>
            <person name="Hamelin R."/>
            <person name="Burleigh J."/>
            <person name="Smith J."/>
            <person name="Yandell M."/>
            <person name="Nelson C."/>
            <person name="Grigoriev I."/>
            <person name="Davis J."/>
        </authorList>
    </citation>
    <scope>NUCLEOTIDE SEQUENCE</scope>
    <source>
        <strain evidence="1">G11</strain>
    </source>
</reference>
<dbReference type="AlphaFoldDB" id="A0A9P6NWC9"/>
<dbReference type="Pfam" id="PF18758">
    <property type="entry name" value="KDZ"/>
    <property type="match status" value="1"/>
</dbReference>
<protein>
    <submittedName>
        <fullName evidence="1">Uncharacterized protein</fullName>
    </submittedName>
</protein>
<comment type="caution">
    <text evidence="1">The sequence shown here is derived from an EMBL/GenBank/DDBJ whole genome shotgun (WGS) entry which is preliminary data.</text>
</comment>
<evidence type="ECO:0000313" key="1">
    <source>
        <dbReference type="EMBL" id="KAG0150635.1"/>
    </source>
</evidence>
<gene>
    <name evidence="1" type="ORF">CROQUDRAFT_37987</name>
</gene>
<dbReference type="EMBL" id="MU167218">
    <property type="protein sequence ID" value="KAG0150635.1"/>
    <property type="molecule type" value="Genomic_DNA"/>
</dbReference>
<feature type="non-terminal residue" evidence="1">
    <location>
        <position position="1"/>
    </location>
</feature>
<dbReference type="OrthoDB" id="2505730at2759"/>
<sequence>SFLKPSQITKQEDLCKKTETQGKHIKTACTDSHTAENDLWTAISWREACDENGVFGMTCWHDVLLKFTNIYNLGEKLHYPVSLLAIFLSDIPHQQVGVHYDIRCHLNVHIKMVLYFLFFSCSCSQYSNYNADIFSLF</sequence>
<organism evidence="1 2">
    <name type="scientific">Cronartium quercuum f. sp. fusiforme G11</name>
    <dbReference type="NCBI Taxonomy" id="708437"/>
    <lineage>
        <taxon>Eukaryota</taxon>
        <taxon>Fungi</taxon>
        <taxon>Dikarya</taxon>
        <taxon>Basidiomycota</taxon>
        <taxon>Pucciniomycotina</taxon>
        <taxon>Pucciniomycetes</taxon>
        <taxon>Pucciniales</taxon>
        <taxon>Coleosporiaceae</taxon>
        <taxon>Cronartium</taxon>
    </lineage>
</organism>
<dbReference type="Proteomes" id="UP000886653">
    <property type="component" value="Unassembled WGS sequence"/>
</dbReference>
<keyword evidence="2" id="KW-1185">Reference proteome</keyword>
<name>A0A9P6NWC9_9BASI</name>
<dbReference type="PANTHER" id="PTHR33096:SF1">
    <property type="entry name" value="CXC1-LIKE CYSTEINE CLUSTER ASSOCIATED WITH KDZ TRANSPOSASES DOMAIN-CONTAINING PROTEIN"/>
    <property type="match status" value="1"/>
</dbReference>